<dbReference type="InterPro" id="IPR001789">
    <property type="entry name" value="Sig_transdc_resp-reg_receiver"/>
</dbReference>
<dbReference type="EMBL" id="KZ305030">
    <property type="protein sequence ID" value="PIA50179.1"/>
    <property type="molecule type" value="Genomic_DNA"/>
</dbReference>
<evidence type="ECO:0000313" key="3">
    <source>
        <dbReference type="Proteomes" id="UP000230069"/>
    </source>
</evidence>
<accession>A0A2G5E345</accession>
<sequence length="133" mass="15021">MANNDNVDFEELKVANPLTALNVNYYGAESMVHCLFLRKLGVQVREVESGLATLTLCESGAFDIVCVNMDLQYGLQIVTSLREMRTRSKLIGFTCQEREKIQGFMLAGLDYCMEKPVRVESLAAVLREIDEDY</sequence>
<organism evidence="2 3">
    <name type="scientific">Aquilegia coerulea</name>
    <name type="common">Rocky mountain columbine</name>
    <dbReference type="NCBI Taxonomy" id="218851"/>
    <lineage>
        <taxon>Eukaryota</taxon>
        <taxon>Viridiplantae</taxon>
        <taxon>Streptophyta</taxon>
        <taxon>Embryophyta</taxon>
        <taxon>Tracheophyta</taxon>
        <taxon>Spermatophyta</taxon>
        <taxon>Magnoliopsida</taxon>
        <taxon>Ranunculales</taxon>
        <taxon>Ranunculaceae</taxon>
        <taxon>Thalictroideae</taxon>
        <taxon>Aquilegia</taxon>
    </lineage>
</organism>
<gene>
    <name evidence="2" type="ORF">AQUCO_01300728v1</name>
</gene>
<dbReference type="GO" id="GO:0000160">
    <property type="term" value="P:phosphorelay signal transduction system"/>
    <property type="evidence" value="ECO:0007669"/>
    <property type="project" value="InterPro"/>
</dbReference>
<dbReference type="InterPro" id="IPR052048">
    <property type="entry name" value="ST_Response_Regulator"/>
</dbReference>
<dbReference type="PANTHER" id="PTHR43228">
    <property type="entry name" value="TWO-COMPONENT RESPONSE REGULATOR"/>
    <property type="match status" value="1"/>
</dbReference>
<dbReference type="Proteomes" id="UP000230069">
    <property type="component" value="Unassembled WGS sequence"/>
</dbReference>
<proteinExistence type="predicted"/>
<feature type="domain" description="Response regulatory" evidence="1">
    <location>
        <begin position="36"/>
        <end position="126"/>
    </location>
</feature>
<dbReference type="PANTHER" id="PTHR43228:SF1">
    <property type="entry name" value="TWO-COMPONENT RESPONSE REGULATOR ARR22"/>
    <property type="match status" value="1"/>
</dbReference>
<protein>
    <recommendedName>
        <fullName evidence="1">Response regulatory domain-containing protein</fullName>
    </recommendedName>
</protein>
<dbReference type="OrthoDB" id="619139at2759"/>
<dbReference type="InterPro" id="IPR011006">
    <property type="entry name" value="CheY-like_superfamily"/>
</dbReference>
<dbReference type="AlphaFoldDB" id="A0A2G5E345"/>
<reference evidence="2 3" key="1">
    <citation type="submission" date="2017-09" db="EMBL/GenBank/DDBJ databases">
        <title>WGS assembly of Aquilegia coerulea Goldsmith.</title>
        <authorList>
            <person name="Hodges S."/>
            <person name="Kramer E."/>
            <person name="Nordborg M."/>
            <person name="Tomkins J."/>
            <person name="Borevitz J."/>
            <person name="Derieg N."/>
            <person name="Yan J."/>
            <person name="Mihaltcheva S."/>
            <person name="Hayes R.D."/>
            <person name="Rokhsar D."/>
        </authorList>
    </citation>
    <scope>NUCLEOTIDE SEQUENCE [LARGE SCALE GENOMIC DNA]</scope>
    <source>
        <strain evidence="3">cv. Goldsmith</strain>
    </source>
</reference>
<dbReference type="Gene3D" id="3.40.50.2300">
    <property type="match status" value="1"/>
</dbReference>
<evidence type="ECO:0000259" key="1">
    <source>
        <dbReference type="Pfam" id="PF00072"/>
    </source>
</evidence>
<name>A0A2G5E345_AQUCA</name>
<dbReference type="STRING" id="218851.A0A2G5E345"/>
<dbReference type="Pfam" id="PF00072">
    <property type="entry name" value="Response_reg"/>
    <property type="match status" value="1"/>
</dbReference>
<dbReference type="SUPFAM" id="SSF52172">
    <property type="entry name" value="CheY-like"/>
    <property type="match status" value="1"/>
</dbReference>
<dbReference type="InParanoid" id="A0A2G5E345"/>
<evidence type="ECO:0000313" key="2">
    <source>
        <dbReference type="EMBL" id="PIA50179.1"/>
    </source>
</evidence>
<keyword evidence="3" id="KW-1185">Reference proteome</keyword>